<dbReference type="AlphaFoldDB" id="A0A445MJR8"/>
<reference evidence="1" key="1">
    <citation type="journal article" date="2018" name="Data Brief">
        <title>Genome sequence data from 17 accessions of Ensete ventricosum, a staple food crop for millions in Ethiopia.</title>
        <authorList>
            <person name="Yemataw Z."/>
            <person name="Muzemil S."/>
            <person name="Ambachew D."/>
            <person name="Tripathi L."/>
            <person name="Tesfaye K."/>
            <person name="Chala A."/>
            <person name="Farbos A."/>
            <person name="O'Neill P."/>
            <person name="Moore K."/>
            <person name="Grant M."/>
            <person name="Studholme D.J."/>
        </authorList>
    </citation>
    <scope>NUCLEOTIDE SEQUENCE [LARGE SCALE GENOMIC DNA]</scope>
    <source>
        <tissue evidence="1">Leaf</tissue>
    </source>
</reference>
<protein>
    <submittedName>
        <fullName evidence="1">Uncharacterized protein</fullName>
    </submittedName>
</protein>
<feature type="non-terminal residue" evidence="1">
    <location>
        <position position="1"/>
    </location>
</feature>
<dbReference type="EMBL" id="KV876270">
    <property type="protein sequence ID" value="RZR74510.1"/>
    <property type="molecule type" value="Genomic_DNA"/>
</dbReference>
<name>A0A445MJR8_ENSVE</name>
<accession>A0A445MJR8</accession>
<organism evidence="1">
    <name type="scientific">Ensete ventricosum</name>
    <name type="common">Abyssinian banana</name>
    <name type="synonym">Musa ensete</name>
    <dbReference type="NCBI Taxonomy" id="4639"/>
    <lineage>
        <taxon>Eukaryota</taxon>
        <taxon>Viridiplantae</taxon>
        <taxon>Streptophyta</taxon>
        <taxon>Embryophyta</taxon>
        <taxon>Tracheophyta</taxon>
        <taxon>Spermatophyta</taxon>
        <taxon>Magnoliopsida</taxon>
        <taxon>Liliopsida</taxon>
        <taxon>Zingiberales</taxon>
        <taxon>Musaceae</taxon>
        <taxon>Ensete</taxon>
    </lineage>
</organism>
<dbReference type="Proteomes" id="UP000290560">
    <property type="component" value="Unassembled WGS sequence"/>
</dbReference>
<evidence type="ECO:0000313" key="1">
    <source>
        <dbReference type="EMBL" id="RZR74510.1"/>
    </source>
</evidence>
<sequence>LRLVDGDPERGGAAVEHREEARRLRLDDAGELGAAGGGERGRVAGDVVEAKAKG</sequence>
<gene>
    <name evidence="1" type="ORF">BHM03_00037689</name>
</gene>
<proteinExistence type="predicted"/>